<gene>
    <name evidence="2" type="ORF">L9F63_022036</name>
</gene>
<comment type="caution">
    <text evidence="2">The sequence shown here is derived from an EMBL/GenBank/DDBJ whole genome shotgun (WGS) entry which is preliminary data.</text>
</comment>
<proteinExistence type="predicted"/>
<keyword evidence="3" id="KW-1185">Reference proteome</keyword>
<dbReference type="Proteomes" id="UP001233999">
    <property type="component" value="Unassembled WGS sequence"/>
</dbReference>
<accession>A0AAD7ZMR5</accession>
<evidence type="ECO:0000313" key="3">
    <source>
        <dbReference type="Proteomes" id="UP001233999"/>
    </source>
</evidence>
<dbReference type="EMBL" id="JASPKZ010007560">
    <property type="protein sequence ID" value="KAJ9583624.1"/>
    <property type="molecule type" value="Genomic_DNA"/>
</dbReference>
<reference evidence="2" key="1">
    <citation type="journal article" date="2023" name="IScience">
        <title>Live-bearing cockroach genome reveals convergent evolutionary mechanisms linked to viviparity in insects and beyond.</title>
        <authorList>
            <person name="Fouks B."/>
            <person name="Harrison M.C."/>
            <person name="Mikhailova A.A."/>
            <person name="Marchal E."/>
            <person name="English S."/>
            <person name="Carruthers M."/>
            <person name="Jennings E.C."/>
            <person name="Chiamaka E.L."/>
            <person name="Frigard R.A."/>
            <person name="Pippel M."/>
            <person name="Attardo G.M."/>
            <person name="Benoit J.B."/>
            <person name="Bornberg-Bauer E."/>
            <person name="Tobe S.S."/>
        </authorList>
    </citation>
    <scope>NUCLEOTIDE SEQUENCE</scope>
    <source>
        <strain evidence="2">Stay&amp;Tobe</strain>
    </source>
</reference>
<protein>
    <submittedName>
        <fullName evidence="2">Uncharacterized protein</fullName>
    </submittedName>
</protein>
<dbReference type="AlphaFoldDB" id="A0AAD7ZMR5"/>
<organism evidence="2 3">
    <name type="scientific">Diploptera punctata</name>
    <name type="common">Pacific beetle cockroach</name>
    <dbReference type="NCBI Taxonomy" id="6984"/>
    <lineage>
        <taxon>Eukaryota</taxon>
        <taxon>Metazoa</taxon>
        <taxon>Ecdysozoa</taxon>
        <taxon>Arthropoda</taxon>
        <taxon>Hexapoda</taxon>
        <taxon>Insecta</taxon>
        <taxon>Pterygota</taxon>
        <taxon>Neoptera</taxon>
        <taxon>Polyneoptera</taxon>
        <taxon>Dictyoptera</taxon>
        <taxon>Blattodea</taxon>
        <taxon>Blaberoidea</taxon>
        <taxon>Blaberidae</taxon>
        <taxon>Diplopterinae</taxon>
        <taxon>Diploptera</taxon>
    </lineage>
</organism>
<evidence type="ECO:0000256" key="1">
    <source>
        <dbReference type="SAM" id="MobiDB-lite"/>
    </source>
</evidence>
<feature type="region of interest" description="Disordered" evidence="1">
    <location>
        <begin position="1"/>
        <end position="21"/>
    </location>
</feature>
<sequence length="191" mass="20855">MSDGESFTFNEHCLTPPDLTSPDIIHPLTTSSVTRLSPADQQQRVPSLDNRRQILNPSDLSRRTIGSSQLLSHSHKCILPSCQNVLPPSDIRTSLPASSDLCISTSSQNLQSTNLGDHCLLTPTMEQTNPANSSASLCITTPVIGRTCLQPHELNQHCLEFEETPSSDPSDLLVFDDESLESPDLDHLLIS</sequence>
<reference evidence="2" key="2">
    <citation type="submission" date="2023-05" db="EMBL/GenBank/DDBJ databases">
        <authorList>
            <person name="Fouks B."/>
        </authorList>
    </citation>
    <scope>NUCLEOTIDE SEQUENCE</scope>
    <source>
        <strain evidence="2">Stay&amp;Tobe</strain>
        <tissue evidence="2">Testes</tissue>
    </source>
</reference>
<evidence type="ECO:0000313" key="2">
    <source>
        <dbReference type="EMBL" id="KAJ9583624.1"/>
    </source>
</evidence>
<name>A0AAD7ZMR5_DIPPU</name>